<dbReference type="AlphaFoldDB" id="A0A4Y3WDZ1"/>
<organism evidence="2 3">
    <name type="scientific">Nitrobacter winogradskyi</name>
    <name type="common">Nitrobacter agilis</name>
    <dbReference type="NCBI Taxonomy" id="913"/>
    <lineage>
        <taxon>Bacteria</taxon>
        <taxon>Pseudomonadati</taxon>
        <taxon>Pseudomonadota</taxon>
        <taxon>Alphaproteobacteria</taxon>
        <taxon>Hyphomicrobiales</taxon>
        <taxon>Nitrobacteraceae</taxon>
        <taxon>Nitrobacter</taxon>
    </lineage>
</organism>
<gene>
    <name evidence="2" type="ORF">NWI01_29960</name>
</gene>
<proteinExistence type="predicted"/>
<evidence type="ECO:0000313" key="3">
    <source>
        <dbReference type="Proteomes" id="UP000318825"/>
    </source>
</evidence>
<dbReference type="Proteomes" id="UP000318825">
    <property type="component" value="Unassembled WGS sequence"/>
</dbReference>
<accession>A0A4Y3WDZ1</accession>
<name>A0A4Y3WDZ1_NITWI</name>
<comment type="caution">
    <text evidence="2">The sequence shown here is derived from an EMBL/GenBank/DDBJ whole genome shotgun (WGS) entry which is preliminary data.</text>
</comment>
<feature type="region of interest" description="Disordered" evidence="1">
    <location>
        <begin position="1"/>
        <end position="26"/>
    </location>
</feature>
<dbReference type="EMBL" id="BJNF01000088">
    <property type="protein sequence ID" value="GEC17104.1"/>
    <property type="molecule type" value="Genomic_DNA"/>
</dbReference>
<reference evidence="2 3" key="1">
    <citation type="submission" date="2019-06" db="EMBL/GenBank/DDBJ databases">
        <title>Whole genome shotgun sequence of Nitrobacter winogradskyi NBRC 14297.</title>
        <authorList>
            <person name="Hosoyama A."/>
            <person name="Uohara A."/>
            <person name="Ohji S."/>
            <person name="Ichikawa N."/>
        </authorList>
    </citation>
    <scope>NUCLEOTIDE SEQUENCE [LARGE SCALE GENOMIC DNA]</scope>
    <source>
        <strain evidence="2 3">NBRC 14297</strain>
    </source>
</reference>
<sequence length="175" mass="18992">MVSANPESVMHLNDLDSLPEHDAGEGNGVEAFENYVETFVILDETSARCGSRERTPDDPASRQENEAALGLGQARNRQCDAVLLEAAGAGFVAGMPAPMTTRPLVTEHPDRHLASRHRCIGKLRGRTGTTAKRAGRLVRQCRTARAGKRHRSSLLRGLWHAPAAYARRITGLMSG</sequence>
<evidence type="ECO:0000313" key="2">
    <source>
        <dbReference type="EMBL" id="GEC17104.1"/>
    </source>
</evidence>
<protein>
    <submittedName>
        <fullName evidence="2">Uncharacterized protein</fullName>
    </submittedName>
</protein>
<evidence type="ECO:0000256" key="1">
    <source>
        <dbReference type="SAM" id="MobiDB-lite"/>
    </source>
</evidence>